<dbReference type="InterPro" id="IPR018126">
    <property type="entry name" value="SASP_alpha/beta-type_CS"/>
</dbReference>
<dbReference type="InterPro" id="IPR001448">
    <property type="entry name" value="SASP_alpha/beta-type"/>
</dbReference>
<dbReference type="Gene3D" id="6.10.10.80">
    <property type="entry name" value="Small, acid-soluble spore protein, alpha/beta type-like"/>
    <property type="match status" value="1"/>
</dbReference>
<dbReference type="PANTHER" id="PTHR36107:SF1">
    <property type="entry name" value="SMALL, ACID-SOLUBLE SPORE PROTEIN A"/>
    <property type="match status" value="1"/>
</dbReference>
<dbReference type="PROSITE" id="PS00304">
    <property type="entry name" value="SASP_1"/>
    <property type="match status" value="1"/>
</dbReference>
<comment type="function">
    <text evidence="1">SASP are bound to spore DNA. They are double-stranded DNA-binding proteins that cause DNA to change to an a-like conformation. They protect the DNA backbone from chemical and enzymatic cleavage and are thus involved in dormant spore's high resistance to UV light.</text>
</comment>
<evidence type="ECO:0000313" key="4">
    <source>
        <dbReference type="EMBL" id="MCU9594067.1"/>
    </source>
</evidence>
<evidence type="ECO:0000256" key="3">
    <source>
        <dbReference type="ARBA" id="ARBA00023125"/>
    </source>
</evidence>
<reference evidence="4 5" key="1">
    <citation type="submission" date="2022-10" db="EMBL/GenBank/DDBJ databases">
        <title>Description of Fervidibacillus gen. nov. in the family Fervidibacillaceae fam. nov. with two species, Fervidibacillus albus sp. nov., and Fervidibacillus halotolerans sp. nov., isolated from tidal flat sediments.</title>
        <authorList>
            <person name="Kwon K.K."/>
            <person name="Yang S.-H."/>
        </authorList>
    </citation>
    <scope>NUCLEOTIDE SEQUENCE [LARGE SCALE GENOMIC DNA]</scope>
    <source>
        <strain evidence="4 5">DSM 23332</strain>
    </source>
</reference>
<proteinExistence type="inferred from homology"/>
<dbReference type="Pfam" id="PF00269">
    <property type="entry name" value="SASP"/>
    <property type="match status" value="1"/>
</dbReference>
<comment type="caution">
    <text evidence="4">The sequence shown here is derived from an EMBL/GenBank/DDBJ whole genome shotgun (WGS) entry which is preliminary data.</text>
</comment>
<evidence type="ECO:0000256" key="2">
    <source>
        <dbReference type="ARBA" id="ARBA00005442"/>
    </source>
</evidence>
<comment type="similarity">
    <text evidence="2">Belongs to the alpha/beta-type SASP family.</text>
</comment>
<dbReference type="InterPro" id="IPR038300">
    <property type="entry name" value="SASP_sf_alpha/beta"/>
</dbReference>
<evidence type="ECO:0000313" key="5">
    <source>
        <dbReference type="Proteomes" id="UP001208656"/>
    </source>
</evidence>
<accession>A0ABT2WEF9</accession>
<organism evidence="4 5">
    <name type="scientific">Pallidibacillus thermolactis</name>
    <dbReference type="NCBI Taxonomy" id="251051"/>
    <lineage>
        <taxon>Bacteria</taxon>
        <taxon>Bacillati</taxon>
        <taxon>Bacillota</taxon>
        <taxon>Bacilli</taxon>
        <taxon>Bacillales</taxon>
        <taxon>Bacillaceae</taxon>
        <taxon>Pallidibacillus</taxon>
    </lineage>
</organism>
<sequence>MENRIRNQILVPEARHKLDQLKAKVARVNNPDKAKYEIAKEIGVPLQKGYNGNLTSEEAGKVGGQLGGRMVKELIKMAQRNL</sequence>
<gene>
    <name evidence="4" type="ORF">OEV82_06315</name>
</gene>
<dbReference type="RefSeq" id="WP_263061348.1">
    <property type="nucleotide sequence ID" value="NZ_JAOUSE010000012.1"/>
</dbReference>
<name>A0ABT2WEF9_9BACI</name>
<keyword evidence="3" id="KW-0238">DNA-binding</keyword>
<dbReference type="Proteomes" id="UP001208656">
    <property type="component" value="Unassembled WGS sequence"/>
</dbReference>
<dbReference type="InterPro" id="IPR050847">
    <property type="entry name" value="SASP_DNA-binding"/>
</dbReference>
<keyword evidence="5" id="KW-1185">Reference proteome</keyword>
<evidence type="ECO:0000256" key="1">
    <source>
        <dbReference type="ARBA" id="ARBA00003863"/>
    </source>
</evidence>
<dbReference type="PANTHER" id="PTHR36107">
    <property type="entry name" value="SMALL, ACID-SOLUBLE SPORE PROTEIN A"/>
    <property type="match status" value="1"/>
</dbReference>
<dbReference type="EMBL" id="JAOUSE010000012">
    <property type="protein sequence ID" value="MCU9594067.1"/>
    <property type="molecule type" value="Genomic_DNA"/>
</dbReference>
<protein>
    <submittedName>
        <fullName evidence="4">Alpha/beta-type small acid-soluble spore protein</fullName>
    </submittedName>
</protein>